<name>A0A939FYC5_9HYPH</name>
<protein>
    <submittedName>
        <fullName evidence="4">Hpt domain-containing protein</fullName>
    </submittedName>
</protein>
<dbReference type="RefSeq" id="WP_207257022.1">
    <property type="nucleotide sequence ID" value="NZ_JAFMPP010000004.1"/>
</dbReference>
<organism evidence="4 5">
    <name type="scientific">Jiella flava</name>
    <dbReference type="NCBI Taxonomy" id="2816857"/>
    <lineage>
        <taxon>Bacteria</taxon>
        <taxon>Pseudomonadati</taxon>
        <taxon>Pseudomonadota</taxon>
        <taxon>Alphaproteobacteria</taxon>
        <taxon>Hyphomicrobiales</taxon>
        <taxon>Aurantimonadaceae</taxon>
        <taxon>Jiella</taxon>
    </lineage>
</organism>
<feature type="domain" description="HPt" evidence="3">
    <location>
        <begin position="29"/>
        <end position="123"/>
    </location>
</feature>
<evidence type="ECO:0000313" key="5">
    <source>
        <dbReference type="Proteomes" id="UP000664122"/>
    </source>
</evidence>
<reference evidence="4" key="1">
    <citation type="submission" date="2021-03" db="EMBL/GenBank/DDBJ databases">
        <title>Whole genome sequence of Jiella sp. CQZ9-1.</title>
        <authorList>
            <person name="Tuo L."/>
        </authorList>
    </citation>
    <scope>NUCLEOTIDE SEQUENCE</scope>
    <source>
        <strain evidence="4">CQZ9-1</strain>
    </source>
</reference>
<sequence>MKSVWSLFEVMTTNQSKADLMTARLLVLTDKFRASAVSDMERIRQVFDASVSGEASAADRDEICRIGHSLAGRAGTFGFPKISSAAAALEDLIRAGGRDLAPTIGRLADAIGGELAGEHSTTN</sequence>
<dbReference type="AlphaFoldDB" id="A0A939FYC5"/>
<dbReference type="EMBL" id="JAFMPP010000004">
    <property type="protein sequence ID" value="MBO0662263.1"/>
    <property type="molecule type" value="Genomic_DNA"/>
</dbReference>
<accession>A0A939FYC5</accession>
<comment type="caution">
    <text evidence="4">The sequence shown here is derived from an EMBL/GenBank/DDBJ whole genome shotgun (WGS) entry which is preliminary data.</text>
</comment>
<dbReference type="PROSITE" id="PS50894">
    <property type="entry name" value="HPT"/>
    <property type="match status" value="1"/>
</dbReference>
<dbReference type="InterPro" id="IPR008207">
    <property type="entry name" value="Sig_transdc_His_kin_Hpt_dom"/>
</dbReference>
<dbReference type="CDD" id="cd00088">
    <property type="entry name" value="HPT"/>
    <property type="match status" value="1"/>
</dbReference>
<dbReference type="GO" id="GO:0004672">
    <property type="term" value="F:protein kinase activity"/>
    <property type="evidence" value="ECO:0007669"/>
    <property type="project" value="UniProtKB-ARBA"/>
</dbReference>
<evidence type="ECO:0000259" key="3">
    <source>
        <dbReference type="PROSITE" id="PS50894"/>
    </source>
</evidence>
<dbReference type="Pfam" id="PF01627">
    <property type="entry name" value="Hpt"/>
    <property type="match status" value="1"/>
</dbReference>
<dbReference type="InterPro" id="IPR036641">
    <property type="entry name" value="HPT_dom_sf"/>
</dbReference>
<dbReference type="Proteomes" id="UP000664122">
    <property type="component" value="Unassembled WGS sequence"/>
</dbReference>
<feature type="modified residue" description="Phosphohistidine" evidence="2">
    <location>
        <position position="68"/>
    </location>
</feature>
<dbReference type="Gene3D" id="1.20.120.160">
    <property type="entry name" value="HPT domain"/>
    <property type="match status" value="1"/>
</dbReference>
<dbReference type="GO" id="GO:0000160">
    <property type="term" value="P:phosphorelay signal transduction system"/>
    <property type="evidence" value="ECO:0007669"/>
    <property type="project" value="UniProtKB-KW"/>
</dbReference>
<dbReference type="SUPFAM" id="SSF47226">
    <property type="entry name" value="Histidine-containing phosphotransfer domain, HPT domain"/>
    <property type="match status" value="1"/>
</dbReference>
<proteinExistence type="predicted"/>
<gene>
    <name evidence="4" type="ORF">J1C48_06720</name>
</gene>
<evidence type="ECO:0000256" key="2">
    <source>
        <dbReference type="PROSITE-ProRule" id="PRU00110"/>
    </source>
</evidence>
<keyword evidence="5" id="KW-1185">Reference proteome</keyword>
<keyword evidence="2" id="KW-0597">Phosphoprotein</keyword>
<evidence type="ECO:0000256" key="1">
    <source>
        <dbReference type="ARBA" id="ARBA00023012"/>
    </source>
</evidence>
<keyword evidence="1" id="KW-0902">Two-component regulatory system</keyword>
<evidence type="ECO:0000313" key="4">
    <source>
        <dbReference type="EMBL" id="MBO0662263.1"/>
    </source>
</evidence>